<proteinExistence type="predicted"/>
<gene>
    <name evidence="1" type="ORF">FIBSPDRAFT_865779</name>
</gene>
<organism evidence="1 2">
    <name type="scientific">Athelia psychrophila</name>
    <dbReference type="NCBI Taxonomy" id="1759441"/>
    <lineage>
        <taxon>Eukaryota</taxon>
        <taxon>Fungi</taxon>
        <taxon>Dikarya</taxon>
        <taxon>Basidiomycota</taxon>
        <taxon>Agaricomycotina</taxon>
        <taxon>Agaricomycetes</taxon>
        <taxon>Agaricomycetidae</taxon>
        <taxon>Atheliales</taxon>
        <taxon>Atheliaceae</taxon>
        <taxon>Athelia</taxon>
    </lineage>
</organism>
<keyword evidence="2" id="KW-1185">Reference proteome</keyword>
<accession>A0A166FBQ1</accession>
<evidence type="ECO:0000313" key="1">
    <source>
        <dbReference type="EMBL" id="KZP16635.1"/>
    </source>
</evidence>
<name>A0A166FBQ1_9AGAM</name>
<protein>
    <submittedName>
        <fullName evidence="1">Uncharacterized protein</fullName>
    </submittedName>
</protein>
<dbReference type="Proteomes" id="UP000076532">
    <property type="component" value="Unassembled WGS sequence"/>
</dbReference>
<dbReference type="AlphaFoldDB" id="A0A166FBQ1"/>
<dbReference type="OrthoDB" id="9988524at2759"/>
<evidence type="ECO:0000313" key="2">
    <source>
        <dbReference type="Proteomes" id="UP000076532"/>
    </source>
</evidence>
<dbReference type="EMBL" id="KV417591">
    <property type="protein sequence ID" value="KZP16635.1"/>
    <property type="molecule type" value="Genomic_DNA"/>
</dbReference>
<reference evidence="1 2" key="1">
    <citation type="journal article" date="2016" name="Mol. Biol. Evol.">
        <title>Comparative Genomics of Early-Diverging Mushroom-Forming Fungi Provides Insights into the Origins of Lignocellulose Decay Capabilities.</title>
        <authorList>
            <person name="Nagy L.G."/>
            <person name="Riley R."/>
            <person name="Tritt A."/>
            <person name="Adam C."/>
            <person name="Daum C."/>
            <person name="Floudas D."/>
            <person name="Sun H."/>
            <person name="Yadav J.S."/>
            <person name="Pangilinan J."/>
            <person name="Larsson K.H."/>
            <person name="Matsuura K."/>
            <person name="Barry K."/>
            <person name="Labutti K."/>
            <person name="Kuo R."/>
            <person name="Ohm R.A."/>
            <person name="Bhattacharya S.S."/>
            <person name="Shirouzu T."/>
            <person name="Yoshinaga Y."/>
            <person name="Martin F.M."/>
            <person name="Grigoriev I.V."/>
            <person name="Hibbett D.S."/>
        </authorList>
    </citation>
    <scope>NUCLEOTIDE SEQUENCE [LARGE SCALE GENOMIC DNA]</scope>
    <source>
        <strain evidence="1 2">CBS 109695</strain>
    </source>
</reference>
<sequence length="94" mass="10549">MPTFSTQSLSKSTDEYTVTPDLLVGHFRGTIVTEYWICKTEDGRRVRGMANASRRYRIDQDSSPPRHPLSSVSFGGLCTLVSGYIRLNLLPLAR</sequence>